<proteinExistence type="predicted"/>
<organism evidence="2 3">
    <name type="scientific">Hyaloscypha hepaticicola</name>
    <dbReference type="NCBI Taxonomy" id="2082293"/>
    <lineage>
        <taxon>Eukaryota</taxon>
        <taxon>Fungi</taxon>
        <taxon>Dikarya</taxon>
        <taxon>Ascomycota</taxon>
        <taxon>Pezizomycotina</taxon>
        <taxon>Leotiomycetes</taxon>
        <taxon>Helotiales</taxon>
        <taxon>Hyaloscyphaceae</taxon>
        <taxon>Hyaloscypha</taxon>
    </lineage>
</organism>
<name>A0A2J6PU03_9HELO</name>
<reference evidence="2 3" key="1">
    <citation type="submission" date="2016-05" db="EMBL/GenBank/DDBJ databases">
        <title>A degradative enzymes factory behind the ericoid mycorrhizal symbiosis.</title>
        <authorList>
            <consortium name="DOE Joint Genome Institute"/>
            <person name="Martino E."/>
            <person name="Morin E."/>
            <person name="Grelet G."/>
            <person name="Kuo A."/>
            <person name="Kohler A."/>
            <person name="Daghino S."/>
            <person name="Barry K."/>
            <person name="Choi C."/>
            <person name="Cichocki N."/>
            <person name="Clum A."/>
            <person name="Copeland A."/>
            <person name="Hainaut M."/>
            <person name="Haridas S."/>
            <person name="Labutti K."/>
            <person name="Lindquist E."/>
            <person name="Lipzen A."/>
            <person name="Khouja H.-R."/>
            <person name="Murat C."/>
            <person name="Ohm R."/>
            <person name="Olson A."/>
            <person name="Spatafora J."/>
            <person name="Veneault-Fourrey C."/>
            <person name="Henrissat B."/>
            <person name="Grigoriev I."/>
            <person name="Martin F."/>
            <person name="Perotto S."/>
        </authorList>
    </citation>
    <scope>NUCLEOTIDE SEQUENCE [LARGE SCALE GENOMIC DNA]</scope>
    <source>
        <strain evidence="2 3">UAMH 7357</strain>
    </source>
</reference>
<keyword evidence="3" id="KW-1185">Reference proteome</keyword>
<dbReference type="EMBL" id="KZ613499">
    <property type="protein sequence ID" value="PMD17492.1"/>
    <property type="molecule type" value="Genomic_DNA"/>
</dbReference>
<feature type="transmembrane region" description="Helical" evidence="1">
    <location>
        <begin position="12"/>
        <end position="31"/>
    </location>
</feature>
<evidence type="ECO:0000313" key="2">
    <source>
        <dbReference type="EMBL" id="PMD17492.1"/>
    </source>
</evidence>
<protein>
    <submittedName>
        <fullName evidence="2">Uncharacterized protein</fullName>
    </submittedName>
</protein>
<keyword evidence="1" id="KW-0472">Membrane</keyword>
<evidence type="ECO:0000256" key="1">
    <source>
        <dbReference type="SAM" id="Phobius"/>
    </source>
</evidence>
<dbReference type="AlphaFoldDB" id="A0A2J6PU03"/>
<evidence type="ECO:0000313" key="3">
    <source>
        <dbReference type="Proteomes" id="UP000235672"/>
    </source>
</evidence>
<dbReference type="Proteomes" id="UP000235672">
    <property type="component" value="Unassembled WGS sequence"/>
</dbReference>
<sequence>MKKRRIWRYGHGWMYIFGRCTTLCMVGAMIYKSRTIVNTEPMKIPQCSSCEPCDQHFCTCILNPVNGISSFRNFSLSAGGKDRMSNFWLKNIPGYGLVGRTSLVA</sequence>
<accession>A0A2J6PU03</accession>
<keyword evidence="1" id="KW-1133">Transmembrane helix</keyword>
<keyword evidence="1" id="KW-0812">Transmembrane</keyword>
<gene>
    <name evidence="2" type="ORF">NA56DRAFT_269266</name>
</gene>